<keyword evidence="5 10" id="KW-0472">Membrane</keyword>
<dbReference type="InterPro" id="IPR005828">
    <property type="entry name" value="MFS_sugar_transport-like"/>
</dbReference>
<keyword evidence="3 10" id="KW-0812">Transmembrane</keyword>
<dbReference type="InterPro" id="IPR044775">
    <property type="entry name" value="MFS_ERD6/Tret1-like"/>
</dbReference>
<protein>
    <submittedName>
        <fullName evidence="13 14">Facilitated trehalose transporter Tret1-2 homolog</fullName>
    </submittedName>
</protein>
<evidence type="ECO:0000256" key="4">
    <source>
        <dbReference type="ARBA" id="ARBA00022989"/>
    </source>
</evidence>
<dbReference type="InterPro" id="IPR036259">
    <property type="entry name" value="MFS_trans_sf"/>
</dbReference>
<dbReference type="NCBIfam" id="TIGR00879">
    <property type="entry name" value="SP"/>
    <property type="match status" value="1"/>
</dbReference>
<evidence type="ECO:0000256" key="6">
    <source>
        <dbReference type="ARBA" id="ARBA00023180"/>
    </source>
</evidence>
<feature type="transmembrane region" description="Helical" evidence="10">
    <location>
        <begin position="359"/>
        <end position="383"/>
    </location>
</feature>
<feature type="domain" description="Major facilitator superfamily (MFS) profile" evidence="11">
    <location>
        <begin position="23"/>
        <end position="450"/>
    </location>
</feature>
<dbReference type="RefSeq" id="XP_026279417.1">
    <property type="nucleotide sequence ID" value="XM_026423632.2"/>
</dbReference>
<dbReference type="RefSeq" id="XP_026279418.1">
    <property type="nucleotide sequence ID" value="XM_026423633.2"/>
</dbReference>
<dbReference type="CDD" id="cd17358">
    <property type="entry name" value="MFS_GLUT6_8_Class3_like"/>
    <property type="match status" value="1"/>
</dbReference>
<reference evidence="13 14" key="1">
    <citation type="submission" date="2025-04" db="UniProtKB">
        <authorList>
            <consortium name="RefSeq"/>
        </authorList>
    </citation>
    <scope>IDENTIFICATION</scope>
    <source>
        <tissue evidence="13 14">Whole organism</tissue>
    </source>
</reference>
<keyword evidence="2" id="KW-1003">Cell membrane</keyword>
<dbReference type="GeneID" id="113207195"/>
<dbReference type="InterPro" id="IPR050549">
    <property type="entry name" value="MFS_Trehalose_Transporter"/>
</dbReference>
<dbReference type="InterPro" id="IPR020846">
    <property type="entry name" value="MFS_dom"/>
</dbReference>
<organism evidence="12 13">
    <name type="scientific">Frankliniella occidentalis</name>
    <name type="common">Western flower thrips</name>
    <name type="synonym">Euthrips occidentalis</name>
    <dbReference type="NCBI Taxonomy" id="133901"/>
    <lineage>
        <taxon>Eukaryota</taxon>
        <taxon>Metazoa</taxon>
        <taxon>Ecdysozoa</taxon>
        <taxon>Arthropoda</taxon>
        <taxon>Hexapoda</taxon>
        <taxon>Insecta</taxon>
        <taxon>Pterygota</taxon>
        <taxon>Neoptera</taxon>
        <taxon>Paraneoptera</taxon>
        <taxon>Thysanoptera</taxon>
        <taxon>Terebrantia</taxon>
        <taxon>Thripoidea</taxon>
        <taxon>Thripidae</taxon>
        <taxon>Frankliniella</taxon>
    </lineage>
</organism>
<feature type="transmembrane region" description="Helical" evidence="10">
    <location>
        <begin position="174"/>
        <end position="194"/>
    </location>
</feature>
<keyword evidence="6" id="KW-0325">Glycoprotein</keyword>
<dbReference type="AlphaFoldDB" id="A0A6J1SEG4"/>
<feature type="transmembrane region" description="Helical" evidence="10">
    <location>
        <begin position="115"/>
        <end position="137"/>
    </location>
</feature>
<name>A0A6J1SEG4_FRAOC</name>
<comment type="similarity">
    <text evidence="7">Belongs to the major facilitator superfamily. Sugar transporter (TC 2.A.1.1) family. Trehalose transporter subfamily.</text>
</comment>
<dbReference type="PRINTS" id="PR00171">
    <property type="entry name" value="SUGRTRNSPORT"/>
</dbReference>
<feature type="transmembrane region" description="Helical" evidence="10">
    <location>
        <begin position="90"/>
        <end position="109"/>
    </location>
</feature>
<feature type="transmembrane region" description="Helical" evidence="10">
    <location>
        <begin position="21"/>
        <end position="41"/>
    </location>
</feature>
<feature type="transmembrane region" description="Helical" evidence="10">
    <location>
        <begin position="149"/>
        <end position="168"/>
    </location>
</feature>
<feature type="transmembrane region" description="Helical" evidence="10">
    <location>
        <begin position="61"/>
        <end position="83"/>
    </location>
</feature>
<gene>
    <name evidence="13 14 15 16 17 18" type="primary">LOC113207195</name>
</gene>
<dbReference type="Pfam" id="PF00083">
    <property type="entry name" value="Sugar_tr"/>
    <property type="match status" value="1"/>
</dbReference>
<evidence type="ECO:0000256" key="1">
    <source>
        <dbReference type="ARBA" id="ARBA00004651"/>
    </source>
</evidence>
<dbReference type="RefSeq" id="XP_026279413.1">
    <property type="nucleotide sequence ID" value="XM_026423628.2"/>
</dbReference>
<keyword evidence="8" id="KW-0813">Transport</keyword>
<sequence>MLPTPHPHRLAAGLGGKTTQHVSAAVVSLLALSCGTALGWTSAAAAVEQGEQGFAVTADEWSWVGSVLTLGAVLGCVGVGALLGPLGPRTTCLGLAPVFIVGWALHAWASSLWMLVLGRVLTGFCFGATCVVVPIYTSEVGESDVRGALGSYLELLICAGVLVVYLLGAYLPLLWLNIFCLAVPAVFAALFMWLPDSPRWILLHTGCREKARIALSFYRGGADVTGELAELEATLKCNAEEDEGVSLAAAFNTRASKKGLALAICAMLLQQLSGIDAVCFYASQMFRDAGTISLSADEASLVMAAAQIVFVIVSLLIVDNLGRRIVLMVSSGILTVCCFAMGLYFYFNSGVDADHSLDWIPVVVSCVYVMGFSIGLGPVPWLFVGEIFPDRVKGLASSVANTANWLAAFLVTKFFPTINETLGVYVSFWVFGACCLAGVAVVFFFFPETKGRTLDEIQDDLNGRKNRRTTALRPEGLHGAGTEKRRYGSFDSNSKV</sequence>
<evidence type="ECO:0000256" key="7">
    <source>
        <dbReference type="ARBA" id="ARBA00024348"/>
    </source>
</evidence>
<dbReference type="GO" id="GO:0051119">
    <property type="term" value="F:sugar transmembrane transporter activity"/>
    <property type="evidence" value="ECO:0007669"/>
    <property type="project" value="InterPro"/>
</dbReference>
<dbReference type="RefSeq" id="XP_026279415.1">
    <property type="nucleotide sequence ID" value="XM_026423630.2"/>
</dbReference>
<dbReference type="PROSITE" id="PS00217">
    <property type="entry name" value="SUGAR_TRANSPORT_2"/>
    <property type="match status" value="1"/>
</dbReference>
<keyword evidence="4 10" id="KW-1133">Transmembrane helix</keyword>
<evidence type="ECO:0000313" key="17">
    <source>
        <dbReference type="RefSeq" id="XP_026279417.1"/>
    </source>
</evidence>
<proteinExistence type="inferred from homology"/>
<dbReference type="RefSeq" id="XP_026279414.1">
    <property type="nucleotide sequence ID" value="XM_026423629.2"/>
</dbReference>
<dbReference type="PANTHER" id="PTHR48021">
    <property type="match status" value="1"/>
</dbReference>
<evidence type="ECO:0000256" key="3">
    <source>
        <dbReference type="ARBA" id="ARBA00022692"/>
    </source>
</evidence>
<keyword evidence="12" id="KW-1185">Reference proteome</keyword>
<feature type="region of interest" description="Disordered" evidence="9">
    <location>
        <begin position="472"/>
        <end position="496"/>
    </location>
</feature>
<dbReference type="Gene3D" id="1.20.1250.20">
    <property type="entry name" value="MFS general substrate transporter like domains"/>
    <property type="match status" value="1"/>
</dbReference>
<evidence type="ECO:0000313" key="18">
    <source>
        <dbReference type="RefSeq" id="XP_026279418.1"/>
    </source>
</evidence>
<evidence type="ECO:0000256" key="10">
    <source>
        <dbReference type="SAM" id="Phobius"/>
    </source>
</evidence>
<comment type="subcellular location">
    <subcellularLocation>
        <location evidence="1">Cell membrane</location>
        <topology evidence="1">Multi-pass membrane protein</topology>
    </subcellularLocation>
</comment>
<dbReference type="InterPro" id="IPR005829">
    <property type="entry name" value="Sugar_transporter_CS"/>
</dbReference>
<evidence type="ECO:0000256" key="2">
    <source>
        <dbReference type="ARBA" id="ARBA00022475"/>
    </source>
</evidence>
<feature type="transmembrane region" description="Helical" evidence="10">
    <location>
        <begin position="299"/>
        <end position="318"/>
    </location>
</feature>
<dbReference type="PROSITE" id="PS50850">
    <property type="entry name" value="MFS"/>
    <property type="match status" value="1"/>
</dbReference>
<dbReference type="GO" id="GO:0005886">
    <property type="term" value="C:plasma membrane"/>
    <property type="evidence" value="ECO:0007669"/>
    <property type="project" value="UniProtKB-SubCell"/>
</dbReference>
<evidence type="ECO:0000256" key="5">
    <source>
        <dbReference type="ARBA" id="ARBA00023136"/>
    </source>
</evidence>
<dbReference type="FunFam" id="1.20.1250.20:FF:000055">
    <property type="entry name" value="Facilitated trehalose transporter Tret1-2 homolog"/>
    <property type="match status" value="1"/>
</dbReference>
<evidence type="ECO:0000313" key="13">
    <source>
        <dbReference type="RefSeq" id="XP_026279412.1"/>
    </source>
</evidence>
<evidence type="ECO:0000313" key="12">
    <source>
        <dbReference type="Proteomes" id="UP000504606"/>
    </source>
</evidence>
<evidence type="ECO:0000259" key="11">
    <source>
        <dbReference type="PROSITE" id="PS50850"/>
    </source>
</evidence>
<feature type="transmembrane region" description="Helical" evidence="10">
    <location>
        <begin position="260"/>
        <end position="283"/>
    </location>
</feature>
<evidence type="ECO:0000256" key="8">
    <source>
        <dbReference type="RuleBase" id="RU003346"/>
    </source>
</evidence>
<feature type="transmembrane region" description="Helical" evidence="10">
    <location>
        <begin position="325"/>
        <end position="347"/>
    </location>
</feature>
<dbReference type="PANTHER" id="PTHR48021:SF1">
    <property type="entry name" value="GH07001P-RELATED"/>
    <property type="match status" value="1"/>
</dbReference>
<accession>A0A6J1SEG4</accession>
<dbReference type="SUPFAM" id="SSF103473">
    <property type="entry name" value="MFS general substrate transporter"/>
    <property type="match status" value="1"/>
</dbReference>
<dbReference type="KEGG" id="foc:113207195"/>
<evidence type="ECO:0000313" key="16">
    <source>
        <dbReference type="RefSeq" id="XP_026279415.1"/>
    </source>
</evidence>
<dbReference type="Proteomes" id="UP000504606">
    <property type="component" value="Unplaced"/>
</dbReference>
<dbReference type="InterPro" id="IPR003663">
    <property type="entry name" value="Sugar/inositol_transpt"/>
</dbReference>
<evidence type="ECO:0000313" key="14">
    <source>
        <dbReference type="RefSeq" id="XP_026279413.1"/>
    </source>
</evidence>
<evidence type="ECO:0000256" key="9">
    <source>
        <dbReference type="SAM" id="MobiDB-lite"/>
    </source>
</evidence>
<evidence type="ECO:0000313" key="15">
    <source>
        <dbReference type="RefSeq" id="XP_026279414.1"/>
    </source>
</evidence>
<dbReference type="OrthoDB" id="6612291at2759"/>
<dbReference type="PROSITE" id="PS00216">
    <property type="entry name" value="SUGAR_TRANSPORT_1"/>
    <property type="match status" value="1"/>
</dbReference>
<dbReference type="RefSeq" id="XP_026279412.1">
    <property type="nucleotide sequence ID" value="XM_026423627.2"/>
</dbReference>
<feature type="transmembrane region" description="Helical" evidence="10">
    <location>
        <begin position="395"/>
        <end position="416"/>
    </location>
</feature>
<feature type="transmembrane region" description="Helical" evidence="10">
    <location>
        <begin position="422"/>
        <end position="446"/>
    </location>
</feature>